<evidence type="ECO:0000313" key="3">
    <source>
        <dbReference type="EMBL" id="APZ79263.1"/>
    </source>
</evidence>
<keyword evidence="3" id="KW-0808">Transferase</keyword>
<protein>
    <submittedName>
        <fullName evidence="3">Glycosyltransferase</fullName>
    </submittedName>
</protein>
<gene>
    <name evidence="3" type="primary">cpsN</name>
    <name evidence="2" type="ORF">1208289.seq-orf14</name>
    <name evidence="3" type="ORF">1270831.seq-orf14</name>
</gene>
<proteinExistence type="predicted"/>
<keyword evidence="1" id="KW-0472">Membrane</keyword>
<feature type="transmembrane region" description="Helical" evidence="1">
    <location>
        <begin position="77"/>
        <end position="95"/>
    </location>
</feature>
<dbReference type="SUPFAM" id="SSF53756">
    <property type="entry name" value="UDP-Glycosyltransferase/glycogen phosphorylase"/>
    <property type="match status" value="1"/>
</dbReference>
<dbReference type="AlphaFoldDB" id="A0A1P8VRL5"/>
<sequence>MKALLICADNIYLTPFIKTYSVILDKLHWKYDIIYWDKNNNEIINNSNYYRFEHSGKNKIFGYFKYRKFIKKKLNNINYNLVIVLNSVLIWILFYELVSNFRKRFIYDIRDYSYEGYWIFRFIQNYVIKNSLLNVISSEGYKNFLPDSKYYISHNSIEIKDNSSKDMREKISFPIRLSFIGLIRFMNMNKKIIDYFKNDERFLIQFIGTNAENLKEYVNRNNIKNVRLIDTFNPSETLKYYCQTDVILNLYGNNTPLLDFALSNKLYYAANLYKPILVCPDTYMDRVVSRNKLGFTLDLDNVEQKEEFIKYLKYLDRAEFIRNCESFSNKVREENAVLERALIEKITELTE</sequence>
<name>A0A1P8VRL5_STRSU</name>
<dbReference type="EMBL" id="KX870060">
    <property type="protein sequence ID" value="APZ79156.1"/>
    <property type="molecule type" value="Genomic_DNA"/>
</dbReference>
<evidence type="ECO:0000313" key="2">
    <source>
        <dbReference type="EMBL" id="APZ79156.1"/>
    </source>
</evidence>
<organism evidence="3">
    <name type="scientific">Streptococcus suis</name>
    <dbReference type="NCBI Taxonomy" id="1307"/>
    <lineage>
        <taxon>Bacteria</taxon>
        <taxon>Bacillati</taxon>
        <taxon>Bacillota</taxon>
        <taxon>Bacilli</taxon>
        <taxon>Lactobacillales</taxon>
        <taxon>Streptococcaceae</taxon>
        <taxon>Streptococcus</taxon>
    </lineage>
</organism>
<accession>A0A1P8VRL5</accession>
<dbReference type="GO" id="GO:0016740">
    <property type="term" value="F:transferase activity"/>
    <property type="evidence" value="ECO:0007669"/>
    <property type="project" value="UniProtKB-KW"/>
</dbReference>
<dbReference type="Gene3D" id="3.40.50.2000">
    <property type="entry name" value="Glycogen Phosphorylase B"/>
    <property type="match status" value="1"/>
</dbReference>
<reference evidence="3" key="1">
    <citation type="submission" date="2016-09" db="EMBL/GenBank/DDBJ databases">
        <title>Genetic analysis of capsular polysaccharide synthesis gene clusters from non-serotypeable of Streptococcus suis.</title>
        <authorList>
            <person name="Qiu X."/>
            <person name="Zheng H."/>
        </authorList>
    </citation>
    <scope>NUCLEOTIDE SEQUENCE</scope>
    <source>
        <strain evidence="2">1208289</strain>
        <strain evidence="3">1270831</strain>
    </source>
</reference>
<keyword evidence="1" id="KW-1133">Transmembrane helix</keyword>
<dbReference type="EMBL" id="KX870064">
    <property type="protein sequence ID" value="APZ79263.1"/>
    <property type="molecule type" value="Genomic_DNA"/>
</dbReference>
<evidence type="ECO:0000256" key="1">
    <source>
        <dbReference type="SAM" id="Phobius"/>
    </source>
</evidence>
<keyword evidence="1" id="KW-0812">Transmembrane</keyword>